<dbReference type="InterPro" id="IPR050817">
    <property type="entry name" value="DjlA_DnaK_co-chaperone"/>
</dbReference>
<dbReference type="SUPFAM" id="SSF46565">
    <property type="entry name" value="Chaperone J-domain"/>
    <property type="match status" value="1"/>
</dbReference>
<dbReference type="PANTHER" id="PTHR24074">
    <property type="entry name" value="CO-CHAPERONE PROTEIN DJLA"/>
    <property type="match status" value="1"/>
</dbReference>
<dbReference type="EMBL" id="JWHL01000029">
    <property type="protein sequence ID" value="MBR1369984.1"/>
    <property type="molecule type" value="Genomic_DNA"/>
</dbReference>
<proteinExistence type="predicted"/>
<dbReference type="SMART" id="SM00271">
    <property type="entry name" value="DnaJ"/>
    <property type="match status" value="1"/>
</dbReference>
<evidence type="ECO:0000313" key="2">
    <source>
        <dbReference type="EMBL" id="MBR1369984.1"/>
    </source>
</evidence>
<dbReference type="PROSITE" id="PS50076">
    <property type="entry name" value="DNAJ_2"/>
    <property type="match status" value="1"/>
</dbReference>
<name>A0A8J8B6D7_9EURY</name>
<organism evidence="2 3">
    <name type="scientific">Methanocalculus chunghsingensis</name>
    <dbReference type="NCBI Taxonomy" id="156457"/>
    <lineage>
        <taxon>Archaea</taxon>
        <taxon>Methanobacteriati</taxon>
        <taxon>Methanobacteriota</taxon>
        <taxon>Stenosarchaea group</taxon>
        <taxon>Methanomicrobia</taxon>
        <taxon>Methanomicrobiales</taxon>
        <taxon>Methanocalculaceae</taxon>
        <taxon>Methanocalculus</taxon>
    </lineage>
</organism>
<dbReference type="CDD" id="cd06257">
    <property type="entry name" value="DnaJ"/>
    <property type="match status" value="1"/>
</dbReference>
<sequence>MAAQKRLSPRKAANILGLGDAASISQIRTRYHALAREWHPDVSGYESDEAHNGMISLNEAYGVLIDYCLRYEIPFSDEEQVQREDSGYDSAWMDRFGCDPIWGDGKPRDNPR</sequence>
<dbReference type="Gene3D" id="1.10.287.110">
    <property type="entry name" value="DnaJ domain"/>
    <property type="match status" value="1"/>
</dbReference>
<evidence type="ECO:0000259" key="1">
    <source>
        <dbReference type="PROSITE" id="PS50076"/>
    </source>
</evidence>
<dbReference type="InterPro" id="IPR036869">
    <property type="entry name" value="J_dom_sf"/>
</dbReference>
<evidence type="ECO:0000313" key="3">
    <source>
        <dbReference type="Proteomes" id="UP000730161"/>
    </source>
</evidence>
<dbReference type="Pfam" id="PF00226">
    <property type="entry name" value="DnaJ"/>
    <property type="match status" value="1"/>
</dbReference>
<dbReference type="AlphaFoldDB" id="A0A8J8B6D7"/>
<protein>
    <recommendedName>
        <fullName evidence="1">J domain-containing protein</fullName>
    </recommendedName>
</protein>
<dbReference type="Proteomes" id="UP000730161">
    <property type="component" value="Unassembled WGS sequence"/>
</dbReference>
<feature type="domain" description="J" evidence="1">
    <location>
        <begin position="11"/>
        <end position="97"/>
    </location>
</feature>
<gene>
    <name evidence="2" type="ORF">RJ53_11050</name>
</gene>
<accession>A0A8J8B6D7</accession>
<dbReference type="OrthoDB" id="11397at2157"/>
<reference evidence="2" key="1">
    <citation type="submission" date="2014-12" db="EMBL/GenBank/DDBJ databases">
        <authorList>
            <person name="Huang H.-H."/>
            <person name="Chen S.-C."/>
            <person name="Lai M.-C."/>
        </authorList>
    </citation>
    <scope>NUCLEOTIDE SEQUENCE</scope>
    <source>
        <strain evidence="2">K1F9705b</strain>
    </source>
</reference>
<dbReference type="InterPro" id="IPR001623">
    <property type="entry name" value="DnaJ_domain"/>
</dbReference>
<dbReference type="RefSeq" id="WP_211531740.1">
    <property type="nucleotide sequence ID" value="NZ_JWHL01000029.1"/>
</dbReference>
<comment type="caution">
    <text evidence="2">The sequence shown here is derived from an EMBL/GenBank/DDBJ whole genome shotgun (WGS) entry which is preliminary data.</text>
</comment>
<keyword evidence="3" id="KW-1185">Reference proteome</keyword>